<proteinExistence type="inferred from homology"/>
<evidence type="ECO:0000256" key="2">
    <source>
        <dbReference type="ARBA" id="ARBA00022679"/>
    </source>
</evidence>
<keyword evidence="3 4" id="KW-0012">Acyltransferase</keyword>
<organism evidence="5 6">
    <name type="scientific">Actinopolymorpha pittospori</name>
    <dbReference type="NCBI Taxonomy" id="648752"/>
    <lineage>
        <taxon>Bacteria</taxon>
        <taxon>Bacillati</taxon>
        <taxon>Actinomycetota</taxon>
        <taxon>Actinomycetes</taxon>
        <taxon>Propionibacteriales</taxon>
        <taxon>Actinopolymorphaceae</taxon>
        <taxon>Actinopolymorpha</taxon>
    </lineage>
</organism>
<dbReference type="Pfam" id="PF02522">
    <property type="entry name" value="Antibiotic_NAT"/>
    <property type="match status" value="1"/>
</dbReference>
<dbReference type="EMBL" id="JADBEM010000001">
    <property type="protein sequence ID" value="MBE1606664.1"/>
    <property type="molecule type" value="Genomic_DNA"/>
</dbReference>
<dbReference type="Proteomes" id="UP000638648">
    <property type="component" value="Unassembled WGS sequence"/>
</dbReference>
<dbReference type="InterPro" id="IPR003679">
    <property type="entry name" value="Amioglycoside_AcTrfase"/>
</dbReference>
<evidence type="ECO:0000256" key="3">
    <source>
        <dbReference type="ARBA" id="ARBA00023315"/>
    </source>
</evidence>
<keyword evidence="2 4" id="KW-0808">Transferase</keyword>
<sequence length="297" mass="31557">MVASVTERAVVDGLRALGLSSSSSVVVHASLRSFGRVEGGAEAVCRALVEVCGTVLVPAGTWDATGVPGPPGLPRPHNAYVGATTWAEFDDALANATPFAPDLPVDRELGQIAETMRQRFPHERGAHPLLSYLAVGTHARHLVEAQRPDWPLGPFEALADLDGDVLLLGVTHTSDTAIHLAEQQLDRSRFHRYAKAAPGVWMELPNIPGESHRFDDIAPDLAGATRSVLIGECRALRVAIRTVLAAVRRRILADPAALLCGDPACRCGAALQQRLGLLADPARSREDATASRPGPAR</sequence>
<dbReference type="RefSeq" id="WP_337917732.1">
    <property type="nucleotide sequence ID" value="NZ_BAABJL010000109.1"/>
</dbReference>
<dbReference type="PANTHER" id="PTHR11104:SF0">
    <property type="entry name" value="SPBETA PROPHAGE-DERIVED AMINOGLYCOSIDE N(3')-ACETYLTRANSFERASE-LIKE PROTEIN YOKD"/>
    <property type="match status" value="1"/>
</dbReference>
<dbReference type="EC" id="2.3.1.-" evidence="4"/>
<dbReference type="PANTHER" id="PTHR11104">
    <property type="entry name" value="AMINOGLYCOSIDE N3-ACETYLTRANSFERASE"/>
    <property type="match status" value="1"/>
</dbReference>
<comment type="caution">
    <text evidence="5">The sequence shown here is derived from an EMBL/GenBank/DDBJ whole genome shotgun (WGS) entry which is preliminary data.</text>
</comment>
<name>A0A927R9N0_9ACTN</name>
<comment type="catalytic activity">
    <reaction evidence="4">
        <text>a 2-deoxystreptamine antibiotic + acetyl-CoA = an N(3)-acetyl-2-deoxystreptamine antibiotic + CoA + H(+)</text>
        <dbReference type="Rhea" id="RHEA:12665"/>
        <dbReference type="ChEBI" id="CHEBI:15378"/>
        <dbReference type="ChEBI" id="CHEBI:57287"/>
        <dbReference type="ChEBI" id="CHEBI:57288"/>
        <dbReference type="ChEBI" id="CHEBI:57921"/>
        <dbReference type="ChEBI" id="CHEBI:77452"/>
        <dbReference type="EC" id="2.3.1.81"/>
    </reaction>
</comment>
<dbReference type="AlphaFoldDB" id="A0A927R9N0"/>
<accession>A0A927R9N0</accession>
<keyword evidence="4" id="KW-0046">Antibiotic resistance</keyword>
<gene>
    <name evidence="5" type="ORF">HEB94_003512</name>
</gene>
<evidence type="ECO:0000256" key="4">
    <source>
        <dbReference type="RuleBase" id="RU365031"/>
    </source>
</evidence>
<evidence type="ECO:0000313" key="6">
    <source>
        <dbReference type="Proteomes" id="UP000638648"/>
    </source>
</evidence>
<protein>
    <recommendedName>
        <fullName evidence="4">Aminoglycoside N(3)-acetyltransferase</fullName>
        <ecNumber evidence="4">2.3.1.-</ecNumber>
    </recommendedName>
</protein>
<evidence type="ECO:0000313" key="5">
    <source>
        <dbReference type="EMBL" id="MBE1606664.1"/>
    </source>
</evidence>
<dbReference type="GO" id="GO:0046353">
    <property type="term" value="F:aminoglycoside 3-N-acetyltransferase activity"/>
    <property type="evidence" value="ECO:0007669"/>
    <property type="project" value="UniProtKB-EC"/>
</dbReference>
<dbReference type="GO" id="GO:0046677">
    <property type="term" value="P:response to antibiotic"/>
    <property type="evidence" value="ECO:0007669"/>
    <property type="project" value="UniProtKB-KW"/>
</dbReference>
<comment type="similarity">
    <text evidence="1 4">Belongs to the antibiotic N-acetyltransferase family.</text>
</comment>
<reference evidence="5" key="1">
    <citation type="submission" date="2020-10" db="EMBL/GenBank/DDBJ databases">
        <title>Sequencing the genomes of 1000 actinobacteria strains.</title>
        <authorList>
            <person name="Klenk H.-P."/>
        </authorList>
    </citation>
    <scope>NUCLEOTIDE SEQUENCE</scope>
    <source>
        <strain evidence="5">DSM 45354</strain>
    </source>
</reference>
<dbReference type="InterPro" id="IPR028345">
    <property type="entry name" value="Antibiotic_NAT-like"/>
</dbReference>
<dbReference type="SUPFAM" id="SSF110710">
    <property type="entry name" value="TTHA0583/YokD-like"/>
    <property type="match status" value="1"/>
</dbReference>
<keyword evidence="6" id="KW-1185">Reference proteome</keyword>
<evidence type="ECO:0000256" key="1">
    <source>
        <dbReference type="ARBA" id="ARBA00006383"/>
    </source>
</evidence>